<dbReference type="CDD" id="cd08412">
    <property type="entry name" value="PBP2_PAO1_like"/>
    <property type="match status" value="1"/>
</dbReference>
<dbReference type="Pfam" id="PF03466">
    <property type="entry name" value="LysR_substrate"/>
    <property type="match status" value="1"/>
</dbReference>
<feature type="domain" description="HTH lysR-type" evidence="5">
    <location>
        <begin position="7"/>
        <end position="65"/>
    </location>
</feature>
<evidence type="ECO:0000256" key="3">
    <source>
        <dbReference type="ARBA" id="ARBA00023125"/>
    </source>
</evidence>
<dbReference type="SUPFAM" id="SSF53850">
    <property type="entry name" value="Periplasmic binding protein-like II"/>
    <property type="match status" value="1"/>
</dbReference>
<evidence type="ECO:0000256" key="4">
    <source>
        <dbReference type="ARBA" id="ARBA00023163"/>
    </source>
</evidence>
<dbReference type="InterPro" id="IPR000847">
    <property type="entry name" value="LysR_HTH_N"/>
</dbReference>
<name>A0ABS7VYE0_STROV</name>
<organism evidence="6 7">
    <name type="scientific">Streptomyces olivaceus</name>
    <dbReference type="NCBI Taxonomy" id="47716"/>
    <lineage>
        <taxon>Bacteria</taxon>
        <taxon>Bacillati</taxon>
        <taxon>Actinomycetota</taxon>
        <taxon>Actinomycetes</taxon>
        <taxon>Kitasatosporales</taxon>
        <taxon>Streptomycetaceae</taxon>
        <taxon>Streptomyces</taxon>
    </lineage>
</organism>
<protein>
    <submittedName>
        <fullName evidence="6">LysR family transcriptional regulator</fullName>
    </submittedName>
</protein>
<dbReference type="InterPro" id="IPR036390">
    <property type="entry name" value="WH_DNA-bd_sf"/>
</dbReference>
<evidence type="ECO:0000259" key="5">
    <source>
        <dbReference type="PROSITE" id="PS50931"/>
    </source>
</evidence>
<evidence type="ECO:0000256" key="1">
    <source>
        <dbReference type="ARBA" id="ARBA00009437"/>
    </source>
</evidence>
<evidence type="ECO:0000313" key="7">
    <source>
        <dbReference type="Proteomes" id="UP000758701"/>
    </source>
</evidence>
<dbReference type="InterPro" id="IPR005119">
    <property type="entry name" value="LysR_subst-bd"/>
</dbReference>
<reference evidence="6 7" key="1">
    <citation type="submission" date="2021-06" db="EMBL/GenBank/DDBJ databases">
        <title>Ecological speciation of a Streptomyces species isolated from different habitats and geographic origins.</title>
        <authorList>
            <person name="Wang J."/>
        </authorList>
    </citation>
    <scope>NUCLEOTIDE SEQUENCE [LARGE SCALE GENOMIC DNA]</scope>
    <source>
        <strain evidence="6 7">FXJ8.012</strain>
    </source>
</reference>
<dbReference type="Gene3D" id="3.40.190.10">
    <property type="entry name" value="Periplasmic binding protein-like II"/>
    <property type="match status" value="2"/>
</dbReference>
<dbReference type="Pfam" id="PF00126">
    <property type="entry name" value="HTH_1"/>
    <property type="match status" value="1"/>
</dbReference>
<dbReference type="PANTHER" id="PTHR30346:SF0">
    <property type="entry name" value="HCA OPERON TRANSCRIPTIONAL ACTIVATOR HCAR"/>
    <property type="match status" value="1"/>
</dbReference>
<keyword evidence="7" id="KW-1185">Reference proteome</keyword>
<dbReference type="InterPro" id="IPR036388">
    <property type="entry name" value="WH-like_DNA-bd_sf"/>
</dbReference>
<sequence length="309" mass="33625">MTSSVGFTLVQLRYFLVAAESGSMTAASAQLHIAQSAVSTAVYNLERDLQAQLFIRRRGRGLTLTPAGRRLQLQARELLGRARDIEREARGGGEDISGPVAVGCFVTLAPYYLPALFSECTHRYPGIEIDVVEAEAEQLIRSLRAGHIDVALTYDLGLSGDAEVRSETIARAPAYAIVPADHPLAGRGSVELTELAAEPLVLLDLPHSRDYFRALVAATGTEPDVRYRTQSYETVRSMVARGLGYSVLNQRPETSQTYGGGEIAALELRDGRPPLEVKLVYMDGVAQTARTRAVADLLRRVATHHNIPD</sequence>
<evidence type="ECO:0000256" key="2">
    <source>
        <dbReference type="ARBA" id="ARBA00023015"/>
    </source>
</evidence>
<dbReference type="Gene3D" id="1.10.10.10">
    <property type="entry name" value="Winged helix-like DNA-binding domain superfamily/Winged helix DNA-binding domain"/>
    <property type="match status" value="1"/>
</dbReference>
<keyword evidence="4" id="KW-0804">Transcription</keyword>
<keyword evidence="3" id="KW-0238">DNA-binding</keyword>
<comment type="similarity">
    <text evidence="1">Belongs to the LysR transcriptional regulatory family.</text>
</comment>
<proteinExistence type="inferred from homology"/>
<accession>A0ABS7VYE0</accession>
<keyword evidence="2" id="KW-0805">Transcription regulation</keyword>
<dbReference type="SUPFAM" id="SSF46785">
    <property type="entry name" value="Winged helix' DNA-binding domain"/>
    <property type="match status" value="1"/>
</dbReference>
<dbReference type="RefSeq" id="WP_224309154.1">
    <property type="nucleotide sequence ID" value="NZ_JAHSST010000002.1"/>
</dbReference>
<dbReference type="PANTHER" id="PTHR30346">
    <property type="entry name" value="TRANSCRIPTIONAL DUAL REGULATOR HCAR-RELATED"/>
    <property type="match status" value="1"/>
</dbReference>
<dbReference type="Proteomes" id="UP000758701">
    <property type="component" value="Unassembled WGS sequence"/>
</dbReference>
<gene>
    <name evidence="6" type="ORF">KVH32_06035</name>
</gene>
<dbReference type="PRINTS" id="PR00039">
    <property type="entry name" value="HTHLYSR"/>
</dbReference>
<dbReference type="PROSITE" id="PS50931">
    <property type="entry name" value="HTH_LYSR"/>
    <property type="match status" value="1"/>
</dbReference>
<dbReference type="EMBL" id="JAHSTP010000002">
    <property type="protein sequence ID" value="MBZ6150726.1"/>
    <property type="molecule type" value="Genomic_DNA"/>
</dbReference>
<evidence type="ECO:0000313" key="6">
    <source>
        <dbReference type="EMBL" id="MBZ6150726.1"/>
    </source>
</evidence>
<comment type="caution">
    <text evidence="6">The sequence shown here is derived from an EMBL/GenBank/DDBJ whole genome shotgun (WGS) entry which is preliminary data.</text>
</comment>